<dbReference type="OrthoDB" id="191037at2759"/>
<evidence type="ECO:0000256" key="3">
    <source>
        <dbReference type="SAM" id="MobiDB-lite"/>
    </source>
</evidence>
<reference evidence="4" key="1">
    <citation type="submission" date="2021-02" db="EMBL/GenBank/DDBJ databases">
        <authorList>
            <person name="Dougan E. K."/>
            <person name="Rhodes N."/>
            <person name="Thang M."/>
            <person name="Chan C."/>
        </authorList>
    </citation>
    <scope>NUCLEOTIDE SEQUENCE</scope>
</reference>
<dbReference type="PANTHER" id="PTHR45632">
    <property type="entry name" value="LD33804P"/>
    <property type="match status" value="1"/>
</dbReference>
<dbReference type="Proteomes" id="UP000654075">
    <property type="component" value="Unassembled WGS sequence"/>
</dbReference>
<dbReference type="OMA" id="HIQSEHE"/>
<dbReference type="SUPFAM" id="SSF117281">
    <property type="entry name" value="Kelch motif"/>
    <property type="match status" value="1"/>
</dbReference>
<comment type="caution">
    <text evidence="4">The sequence shown here is derived from an EMBL/GenBank/DDBJ whole genome shotgun (WGS) entry which is preliminary data.</text>
</comment>
<keyword evidence="1" id="KW-0880">Kelch repeat</keyword>
<dbReference type="Pfam" id="PF24681">
    <property type="entry name" value="Kelch_KLHDC2_KLHL20_DRC7"/>
    <property type="match status" value="1"/>
</dbReference>
<evidence type="ECO:0000256" key="1">
    <source>
        <dbReference type="ARBA" id="ARBA00022441"/>
    </source>
</evidence>
<feature type="region of interest" description="Disordered" evidence="3">
    <location>
        <begin position="1"/>
        <end position="70"/>
    </location>
</feature>
<evidence type="ECO:0000256" key="2">
    <source>
        <dbReference type="ARBA" id="ARBA00022737"/>
    </source>
</evidence>
<dbReference type="SUPFAM" id="SSF50965">
    <property type="entry name" value="Galactose oxidase, central domain"/>
    <property type="match status" value="1"/>
</dbReference>
<proteinExistence type="predicted"/>
<accession>A0A813D2Z5</accession>
<keyword evidence="2" id="KW-0677">Repeat</keyword>
<dbReference type="InterPro" id="IPR006652">
    <property type="entry name" value="Kelch_1"/>
</dbReference>
<dbReference type="Pfam" id="PF01344">
    <property type="entry name" value="Kelch_1"/>
    <property type="match status" value="1"/>
</dbReference>
<dbReference type="PANTHER" id="PTHR45632:SF3">
    <property type="entry name" value="KELCH-LIKE PROTEIN 32"/>
    <property type="match status" value="1"/>
</dbReference>
<evidence type="ECO:0000313" key="5">
    <source>
        <dbReference type="Proteomes" id="UP000654075"/>
    </source>
</evidence>
<sequence>MSEGSRLEGPLGLSRQRSSSSLGSPTHASLSAGAPVLTEGPTAWAGHTPVPPPPSRGGGGGPGQSAAASIQQLVDVTQKQEAKLQELRRDFQVLIECLDESGVICRESYEVRLHRARFQRVLRAHPFQCTASLRDVLMTRELALACARHTGSTTFGILSTTSHLISQVATEVMPSVDKMFPHSIYSCGGVGGADGHSLSTAERYNPLTDVWQGLPPMSERRWGMSSAVVAGKLYVCGGSGGGNNRLSTAECFDPCQEVWEPVPSMSEARWSAAVAVMFRRLYVCGGLGAGAQPLHTAECFDPVSGQWWPLPPMACGRCSSVCAALWGQLYVCGGSGDGARRLGSTERLDPLSGVWSAGPSLAEPRSNAAGVVVSGMLYLCGGLGEGAQRLSSVERLVPNRRRRGRESAARDVWDLVPPMIEQRSTAAACALGGKLYICGGLGDAGTALCSVERFDPEAGTWESIPPMRGRRWE</sequence>
<dbReference type="InterPro" id="IPR015915">
    <property type="entry name" value="Kelch-typ_b-propeller"/>
</dbReference>
<protein>
    <submittedName>
        <fullName evidence="4">Uncharacterized protein</fullName>
    </submittedName>
</protein>
<evidence type="ECO:0000313" key="4">
    <source>
        <dbReference type="EMBL" id="CAE8581898.1"/>
    </source>
</evidence>
<feature type="non-terminal residue" evidence="4">
    <location>
        <position position="473"/>
    </location>
</feature>
<dbReference type="SMART" id="SM00612">
    <property type="entry name" value="Kelch"/>
    <property type="match status" value="6"/>
</dbReference>
<gene>
    <name evidence="4" type="ORF">PGLA1383_LOCUS908</name>
</gene>
<keyword evidence="5" id="KW-1185">Reference proteome</keyword>
<dbReference type="AlphaFoldDB" id="A0A813D2Z5"/>
<dbReference type="EMBL" id="CAJNNV010000227">
    <property type="protein sequence ID" value="CAE8581898.1"/>
    <property type="molecule type" value="Genomic_DNA"/>
</dbReference>
<feature type="compositionally biased region" description="Low complexity" evidence="3">
    <location>
        <begin position="9"/>
        <end position="25"/>
    </location>
</feature>
<dbReference type="Gene3D" id="2.120.10.80">
    <property type="entry name" value="Kelch-type beta propeller"/>
    <property type="match status" value="2"/>
</dbReference>
<organism evidence="4 5">
    <name type="scientific">Polarella glacialis</name>
    <name type="common">Dinoflagellate</name>
    <dbReference type="NCBI Taxonomy" id="89957"/>
    <lineage>
        <taxon>Eukaryota</taxon>
        <taxon>Sar</taxon>
        <taxon>Alveolata</taxon>
        <taxon>Dinophyceae</taxon>
        <taxon>Suessiales</taxon>
        <taxon>Suessiaceae</taxon>
        <taxon>Polarella</taxon>
    </lineage>
</organism>
<name>A0A813D2Z5_POLGL</name>
<dbReference type="InterPro" id="IPR011043">
    <property type="entry name" value="Gal_Oxase/kelch_b-propeller"/>
</dbReference>